<dbReference type="EMBL" id="AP027728">
    <property type="protein sequence ID" value="BDZ38913.1"/>
    <property type="molecule type" value="Genomic_DNA"/>
</dbReference>
<evidence type="ECO:0008006" key="3">
    <source>
        <dbReference type="Google" id="ProtNLM"/>
    </source>
</evidence>
<accession>A0ABN6X4H7</accession>
<name>A0ABN6X4H7_9MICO</name>
<keyword evidence="2" id="KW-1185">Reference proteome</keyword>
<dbReference type="Proteomes" id="UP001321543">
    <property type="component" value="Chromosome"/>
</dbReference>
<reference evidence="2" key="1">
    <citation type="journal article" date="2019" name="Int. J. Syst. Evol. Microbiol.">
        <title>The Global Catalogue of Microorganisms (GCM) 10K type strain sequencing project: providing services to taxonomists for standard genome sequencing and annotation.</title>
        <authorList>
            <consortium name="The Broad Institute Genomics Platform"/>
            <consortium name="The Broad Institute Genome Sequencing Center for Infectious Disease"/>
            <person name="Wu L."/>
            <person name="Ma J."/>
        </authorList>
    </citation>
    <scope>NUCLEOTIDE SEQUENCE [LARGE SCALE GENOMIC DNA]</scope>
    <source>
        <strain evidence="2">NBRC 106310</strain>
    </source>
</reference>
<organism evidence="1 2">
    <name type="scientific">Microbacterium suwonense</name>
    <dbReference type="NCBI Taxonomy" id="683047"/>
    <lineage>
        <taxon>Bacteria</taxon>
        <taxon>Bacillati</taxon>
        <taxon>Actinomycetota</taxon>
        <taxon>Actinomycetes</taxon>
        <taxon>Micrococcales</taxon>
        <taxon>Microbacteriaceae</taxon>
        <taxon>Microbacterium</taxon>
    </lineage>
</organism>
<evidence type="ECO:0000313" key="1">
    <source>
        <dbReference type="EMBL" id="BDZ38913.1"/>
    </source>
</evidence>
<proteinExistence type="predicted"/>
<evidence type="ECO:0000313" key="2">
    <source>
        <dbReference type="Proteomes" id="UP001321543"/>
    </source>
</evidence>
<protein>
    <recommendedName>
        <fullName evidence="3">WXG100 family type VII secretion target</fullName>
    </recommendedName>
</protein>
<gene>
    <name evidence="1" type="ORF">GCM10025863_15270</name>
</gene>
<sequence>MFYYDPMNAGQLVDRWTTQASQMRSATKQLADASTRGLPESATGAAQTFLNMWESTAREASVAADVYADELRSTGVSYKDLDAEIARRMQGLGGTAR</sequence>